<dbReference type="SUPFAM" id="SSF56672">
    <property type="entry name" value="DNA/RNA polymerases"/>
    <property type="match status" value="1"/>
</dbReference>
<dbReference type="InterPro" id="IPR051320">
    <property type="entry name" value="Viral_Replic_Matur_Polypro"/>
</dbReference>
<organism evidence="2 3">
    <name type="scientific">Trichonephila clavipes</name>
    <name type="common">Golden silk orbweaver</name>
    <name type="synonym">Nephila clavipes</name>
    <dbReference type="NCBI Taxonomy" id="2585209"/>
    <lineage>
        <taxon>Eukaryota</taxon>
        <taxon>Metazoa</taxon>
        <taxon>Ecdysozoa</taxon>
        <taxon>Arthropoda</taxon>
        <taxon>Chelicerata</taxon>
        <taxon>Arachnida</taxon>
        <taxon>Araneae</taxon>
        <taxon>Araneomorphae</taxon>
        <taxon>Entelegynae</taxon>
        <taxon>Araneoidea</taxon>
        <taxon>Nephilidae</taxon>
        <taxon>Trichonephila</taxon>
    </lineage>
</organism>
<comment type="caution">
    <text evidence="2">The sequence shown here is derived from an EMBL/GenBank/DDBJ whole genome shotgun (WGS) entry which is preliminary data.</text>
</comment>
<dbReference type="EMBL" id="BMAU01021033">
    <property type="protein sequence ID" value="GFX87413.1"/>
    <property type="molecule type" value="Genomic_DNA"/>
</dbReference>
<dbReference type="Pfam" id="PF17919">
    <property type="entry name" value="RT_RNaseH_2"/>
    <property type="match status" value="1"/>
</dbReference>
<dbReference type="PANTHER" id="PTHR33064:SF37">
    <property type="entry name" value="RIBONUCLEASE H"/>
    <property type="match status" value="1"/>
</dbReference>
<name>A0A8X6R2X6_TRICX</name>
<dbReference type="InterPro" id="IPR041577">
    <property type="entry name" value="RT_RNaseH_2"/>
</dbReference>
<proteinExistence type="predicted"/>
<dbReference type="PANTHER" id="PTHR33064">
    <property type="entry name" value="POL PROTEIN"/>
    <property type="match status" value="1"/>
</dbReference>
<keyword evidence="3" id="KW-1185">Reference proteome</keyword>
<accession>A0A8X6R2X6</accession>
<dbReference type="InterPro" id="IPR043502">
    <property type="entry name" value="DNA/RNA_pol_sf"/>
</dbReference>
<evidence type="ECO:0000313" key="2">
    <source>
        <dbReference type="EMBL" id="GFX87413.1"/>
    </source>
</evidence>
<feature type="domain" description="Reverse transcriptase/retrotransposon-derived protein RNase H-like" evidence="1">
    <location>
        <begin position="46"/>
        <end position="119"/>
    </location>
</feature>
<dbReference type="GO" id="GO:0071897">
    <property type="term" value="P:DNA biosynthetic process"/>
    <property type="evidence" value="ECO:0007669"/>
    <property type="project" value="UniProtKB-ARBA"/>
</dbReference>
<protein>
    <submittedName>
        <fullName evidence="2">Transposon Tf2-9 polyprotein</fullName>
    </submittedName>
</protein>
<dbReference type="Gene3D" id="3.30.70.270">
    <property type="match status" value="1"/>
</dbReference>
<gene>
    <name evidence="2" type="primary">Tf2-9_249</name>
    <name evidence="2" type="ORF">TNCV_3369821</name>
</gene>
<evidence type="ECO:0000313" key="3">
    <source>
        <dbReference type="Proteomes" id="UP000887159"/>
    </source>
</evidence>
<dbReference type="Proteomes" id="UP000887159">
    <property type="component" value="Unassembled WGS sequence"/>
</dbReference>
<dbReference type="InterPro" id="IPR043128">
    <property type="entry name" value="Rev_trsase/Diguanyl_cyclase"/>
</dbReference>
<reference evidence="2" key="1">
    <citation type="submission" date="2020-08" db="EMBL/GenBank/DDBJ databases">
        <title>Multicomponent nature underlies the extraordinary mechanical properties of spider dragline silk.</title>
        <authorList>
            <person name="Kono N."/>
            <person name="Nakamura H."/>
            <person name="Mori M."/>
            <person name="Yoshida Y."/>
            <person name="Ohtoshi R."/>
            <person name="Malay A.D."/>
            <person name="Moran D.A.P."/>
            <person name="Tomita M."/>
            <person name="Numata K."/>
            <person name="Arakawa K."/>
        </authorList>
    </citation>
    <scope>NUCLEOTIDE SEQUENCE</scope>
</reference>
<evidence type="ECO:0000259" key="1">
    <source>
        <dbReference type="Pfam" id="PF17919"/>
    </source>
</evidence>
<sequence length="120" mass="13921">MLNYYRRFIRQAVHILAPLVNFLKGIRNKKRPKRNVKIKAEEILQWTDEATTAFELVKQALAHAILLHHPMPNAPLSIWVDVSDFVVGGPLAQYHENVWQPLAFLSMKLSVSQKNWSTYN</sequence>
<dbReference type="AlphaFoldDB" id="A0A8X6R2X6"/>